<reference evidence="4" key="1">
    <citation type="submission" date="2018-06" db="EMBL/GenBank/DDBJ databases">
        <authorList>
            <person name="Lum Nde A."/>
            <person name="Hugo C."/>
        </authorList>
    </citation>
    <scope>NUCLEOTIDE SEQUENCE [LARGE SCALE GENOMIC DNA]</scope>
    <source>
        <strain evidence="4">1_F178</strain>
    </source>
</reference>
<dbReference type="InterPro" id="IPR000468">
    <property type="entry name" value="Barstar"/>
</dbReference>
<evidence type="ECO:0000313" key="4">
    <source>
        <dbReference type="Proteomes" id="UP000256686"/>
    </source>
</evidence>
<protein>
    <recommendedName>
        <fullName evidence="2">Barstar (barnase inhibitor) domain-containing protein</fullName>
    </recommendedName>
</protein>
<dbReference type="Gene3D" id="3.30.370.10">
    <property type="entry name" value="Barstar-like"/>
    <property type="match status" value="1"/>
</dbReference>
<organism evidence="3 4">
    <name type="scientific">Chryseobacterium pennae</name>
    <dbReference type="NCBI Taxonomy" id="2258962"/>
    <lineage>
        <taxon>Bacteria</taxon>
        <taxon>Pseudomonadati</taxon>
        <taxon>Bacteroidota</taxon>
        <taxon>Flavobacteriia</taxon>
        <taxon>Flavobacteriales</taxon>
        <taxon>Weeksellaceae</taxon>
        <taxon>Chryseobacterium group</taxon>
        <taxon>Chryseobacterium</taxon>
    </lineage>
</organism>
<evidence type="ECO:0000313" key="3">
    <source>
        <dbReference type="EMBL" id="REC62214.1"/>
    </source>
</evidence>
<proteinExistence type="inferred from homology"/>
<evidence type="ECO:0000259" key="2">
    <source>
        <dbReference type="Pfam" id="PF01337"/>
    </source>
</evidence>
<dbReference type="InterPro" id="IPR035905">
    <property type="entry name" value="Barstar-like_sf"/>
</dbReference>
<sequence>MTIELNSKYCGINYINLKRNENIIQDKLLLKIDKAYRQDILDQIEDDGKLSIYVESRNNITFCLYEITFTTDYIYLLEERDNIEEIFLEVIMSNHKSALSDSYNQFIVDIFYNWNNSIEIDWIKIKNLEIKGAYLTACYLWNHNIFEVKNINEVYIDGRLIESDEDLYYYLGEQLIGKRGYFGSNLDSLGDFLIDIVKNNEINTAIIFDNTDIIIQNTSKYYFETLVYLLEKAQFKIEIRE</sequence>
<dbReference type="RefSeq" id="WP_115970786.1">
    <property type="nucleotide sequence ID" value="NZ_QNVT01000009.1"/>
</dbReference>
<comment type="similarity">
    <text evidence="1">Belongs to the barstar family.</text>
</comment>
<dbReference type="EMBL" id="QNVT01000009">
    <property type="protein sequence ID" value="REC62214.1"/>
    <property type="molecule type" value="Genomic_DNA"/>
</dbReference>
<comment type="caution">
    <text evidence="3">The sequence shown here is derived from an EMBL/GenBank/DDBJ whole genome shotgun (WGS) entry which is preliminary data.</text>
</comment>
<dbReference type="Proteomes" id="UP000256686">
    <property type="component" value="Unassembled WGS sequence"/>
</dbReference>
<accession>A0A3D9C8Y9</accession>
<gene>
    <name evidence="3" type="ORF">DRF65_10880</name>
</gene>
<name>A0A3D9C8Y9_9FLAO</name>
<feature type="domain" description="Barstar (barnase inhibitor)" evidence="2">
    <location>
        <begin position="153"/>
        <end position="234"/>
    </location>
</feature>
<dbReference type="AlphaFoldDB" id="A0A3D9C8Y9"/>
<dbReference type="SUPFAM" id="SSF52038">
    <property type="entry name" value="Barstar-related"/>
    <property type="match status" value="1"/>
</dbReference>
<dbReference type="Pfam" id="PF01337">
    <property type="entry name" value="Barstar"/>
    <property type="match status" value="1"/>
</dbReference>
<evidence type="ECO:0000256" key="1">
    <source>
        <dbReference type="ARBA" id="ARBA00006845"/>
    </source>
</evidence>
<keyword evidence="4" id="KW-1185">Reference proteome</keyword>